<name>A0ABT7V814_9ACTN</name>
<reference evidence="3" key="1">
    <citation type="submission" date="2023-06" db="EMBL/GenBank/DDBJ databases">
        <title>Identification and characterization of horizontal gene transfer across gut microbiota members of farm animals based on homology search.</title>
        <authorList>
            <person name="Zeman M."/>
            <person name="Kubasova T."/>
            <person name="Jahodarova E."/>
            <person name="Nykrynova M."/>
            <person name="Rychlik I."/>
        </authorList>
    </citation>
    <scope>NUCLEOTIDE SEQUENCE [LARGE SCALE GENOMIC DNA]</scope>
    <source>
        <strain evidence="3">154_Feed</strain>
    </source>
</reference>
<evidence type="ECO:0000313" key="3">
    <source>
        <dbReference type="Proteomes" id="UP001529421"/>
    </source>
</evidence>
<dbReference type="Proteomes" id="UP001529421">
    <property type="component" value="Unassembled WGS sequence"/>
</dbReference>
<protein>
    <submittedName>
        <fullName evidence="2">Uncharacterized protein</fullName>
    </submittedName>
</protein>
<gene>
    <name evidence="2" type="ORF">QUW28_03885</name>
</gene>
<reference evidence="2 3" key="2">
    <citation type="submission" date="2023-06" db="EMBL/GenBank/DDBJ databases">
        <authorList>
            <person name="Zeman M."/>
            <person name="Kubasova T."/>
            <person name="Jahodarova E."/>
            <person name="Nykrynova M."/>
            <person name="Rychlik I."/>
        </authorList>
    </citation>
    <scope>NUCLEOTIDE SEQUENCE [LARGE SCALE GENOMIC DNA]</scope>
    <source>
        <strain evidence="2 3">154_Feed</strain>
    </source>
</reference>
<evidence type="ECO:0000256" key="1">
    <source>
        <dbReference type="SAM" id="Phobius"/>
    </source>
</evidence>
<keyword evidence="1" id="KW-0472">Membrane</keyword>
<comment type="caution">
    <text evidence="2">The sequence shown here is derived from an EMBL/GenBank/DDBJ whole genome shotgun (WGS) entry which is preliminary data.</text>
</comment>
<evidence type="ECO:0000313" key="2">
    <source>
        <dbReference type="EMBL" id="MDM8274640.1"/>
    </source>
</evidence>
<organism evidence="2 3">
    <name type="scientific">Enorma phocaeensis</name>
    <dbReference type="NCBI Taxonomy" id="1871019"/>
    <lineage>
        <taxon>Bacteria</taxon>
        <taxon>Bacillati</taxon>
        <taxon>Actinomycetota</taxon>
        <taxon>Coriobacteriia</taxon>
        <taxon>Coriobacteriales</taxon>
        <taxon>Coriobacteriaceae</taxon>
        <taxon>Enorma</taxon>
    </lineage>
</organism>
<dbReference type="EMBL" id="JAUDDZ010000003">
    <property type="protein sequence ID" value="MDM8274640.1"/>
    <property type="molecule type" value="Genomic_DNA"/>
</dbReference>
<keyword evidence="1" id="KW-1133">Transmembrane helix</keyword>
<sequence length="141" mass="15370">MDLFIEPQQNSYEWQGRSRVVSSRGASAAPSEPCGGVRAKDACSSYPVPAAWRDEAYSLEQESYREELAFHRGRARRRKLASAARVACLVVLVPLVLVAVFVASYVLTCIMNGATPDEVAGLLQGLWARVEGFVHEALSGL</sequence>
<accession>A0ABT7V814</accession>
<feature type="transmembrane region" description="Helical" evidence="1">
    <location>
        <begin position="86"/>
        <end position="107"/>
    </location>
</feature>
<proteinExistence type="predicted"/>
<dbReference type="RefSeq" id="WP_204673190.1">
    <property type="nucleotide sequence ID" value="NZ_JACJKQ010000015.1"/>
</dbReference>
<keyword evidence="3" id="KW-1185">Reference proteome</keyword>
<keyword evidence="1" id="KW-0812">Transmembrane</keyword>